<name>A0A0G0I580_9BACT</name>
<comment type="caution">
    <text evidence="2">The sequence shown here is derived from an EMBL/GenBank/DDBJ whole genome shotgun (WGS) entry which is preliminary data.</text>
</comment>
<keyword evidence="1" id="KW-0812">Transmembrane</keyword>
<keyword evidence="1" id="KW-1133">Transmembrane helix</keyword>
<dbReference type="AlphaFoldDB" id="A0A0G0I580"/>
<proteinExistence type="predicted"/>
<gene>
    <name evidence="2" type="ORF">US67_C0005G0008</name>
</gene>
<protein>
    <submittedName>
        <fullName evidence="2">Uncharacterized protein</fullName>
    </submittedName>
</protein>
<keyword evidence="1" id="KW-0472">Membrane</keyword>
<reference evidence="2 3" key="1">
    <citation type="journal article" date="2015" name="Nature">
        <title>rRNA introns, odd ribosomes, and small enigmatic genomes across a large radiation of phyla.</title>
        <authorList>
            <person name="Brown C.T."/>
            <person name="Hug L.A."/>
            <person name="Thomas B.C."/>
            <person name="Sharon I."/>
            <person name="Castelle C.J."/>
            <person name="Singh A."/>
            <person name="Wilkins M.J."/>
            <person name="Williams K.H."/>
            <person name="Banfield J.F."/>
        </authorList>
    </citation>
    <scope>NUCLEOTIDE SEQUENCE [LARGE SCALE GENOMIC DNA]</scope>
</reference>
<dbReference type="EMBL" id="LBTW01000005">
    <property type="protein sequence ID" value="KKQ50503.1"/>
    <property type="molecule type" value="Genomic_DNA"/>
</dbReference>
<dbReference type="Proteomes" id="UP000034366">
    <property type="component" value="Unassembled WGS sequence"/>
</dbReference>
<sequence>MSSLTQVSILSRKIIRYSIYTAIFIVIVRYSYLIVTKIYRRYFPEPPPPPTVSFGKLPKIPFPQKETPTNLVFTLETVDGKLPKLPNQQAVYFMPKPISTIKSLDTAKQKATGLGFNPNGTELVETVYLFKHNSSPASLNLNIVTGIFSISYNLNSKPSVLENVPPDPARASALAKTYLSRAMSVPGDLTGQTVHQYIKIEDGNFNPANSLSDAHITKINLYRKSYNELPNVTSVLDQANIWFMFTGAKSPGDQIVFAEYHYFAIDENKSGTYPIKTADQAWEDLKSGKAYFANVDDRSQGNIVIRKVYLAYYDPDQYTEYYQPVIVFEGDDDFTAYVSAIIDDYIE</sequence>
<accession>A0A0G0I580</accession>
<organism evidence="2 3">
    <name type="scientific">Candidatus Woesebacteria bacterium GW2011_GWD1_38_10</name>
    <dbReference type="NCBI Taxonomy" id="1618592"/>
    <lineage>
        <taxon>Bacteria</taxon>
        <taxon>Candidatus Woeseibacteriota</taxon>
    </lineage>
</organism>
<evidence type="ECO:0000313" key="2">
    <source>
        <dbReference type="EMBL" id="KKQ50503.1"/>
    </source>
</evidence>
<evidence type="ECO:0000313" key="3">
    <source>
        <dbReference type="Proteomes" id="UP000034366"/>
    </source>
</evidence>
<evidence type="ECO:0000256" key="1">
    <source>
        <dbReference type="SAM" id="Phobius"/>
    </source>
</evidence>
<feature type="transmembrane region" description="Helical" evidence="1">
    <location>
        <begin position="14"/>
        <end position="35"/>
    </location>
</feature>